<evidence type="ECO:0000256" key="4">
    <source>
        <dbReference type="ARBA" id="ARBA00022475"/>
    </source>
</evidence>
<dbReference type="Gene3D" id="1.10.287.130">
    <property type="match status" value="1"/>
</dbReference>
<dbReference type="PROSITE" id="PS50109">
    <property type="entry name" value="HIS_KIN"/>
    <property type="match status" value="1"/>
</dbReference>
<dbReference type="PANTHER" id="PTHR44936">
    <property type="entry name" value="SENSOR PROTEIN CREC"/>
    <property type="match status" value="1"/>
</dbReference>
<proteinExistence type="predicted"/>
<feature type="transmembrane region" description="Helical" evidence="10">
    <location>
        <begin position="96"/>
        <end position="114"/>
    </location>
</feature>
<keyword evidence="4" id="KW-1003">Cell membrane</keyword>
<feature type="transmembrane region" description="Helical" evidence="10">
    <location>
        <begin position="120"/>
        <end position="137"/>
    </location>
</feature>
<keyword evidence="9 12" id="KW-0067">ATP-binding</keyword>
<evidence type="ECO:0000256" key="3">
    <source>
        <dbReference type="ARBA" id="ARBA00012438"/>
    </source>
</evidence>
<dbReference type="InterPro" id="IPR036890">
    <property type="entry name" value="HATPase_C_sf"/>
</dbReference>
<dbReference type="Gene3D" id="3.30.565.10">
    <property type="entry name" value="Histidine kinase-like ATPase, C-terminal domain"/>
    <property type="match status" value="1"/>
</dbReference>
<keyword evidence="5" id="KW-0597">Phosphoprotein</keyword>
<dbReference type="CDD" id="cd00082">
    <property type="entry name" value="HisKA"/>
    <property type="match status" value="1"/>
</dbReference>
<dbReference type="InterPro" id="IPR003594">
    <property type="entry name" value="HATPase_dom"/>
</dbReference>
<evidence type="ECO:0000313" key="13">
    <source>
        <dbReference type="Proteomes" id="UP001156831"/>
    </source>
</evidence>
<keyword evidence="6" id="KW-0808">Transferase</keyword>
<keyword evidence="10" id="KW-1133">Transmembrane helix</keyword>
<feature type="transmembrane region" description="Helical" evidence="10">
    <location>
        <begin position="144"/>
        <end position="165"/>
    </location>
</feature>
<keyword evidence="7" id="KW-0547">Nucleotide-binding</keyword>
<gene>
    <name evidence="12" type="ORF">QFW80_10715</name>
</gene>
<feature type="domain" description="Histidine kinase" evidence="11">
    <location>
        <begin position="232"/>
        <end position="439"/>
    </location>
</feature>
<dbReference type="EMBL" id="JARXRN010000025">
    <property type="protein sequence ID" value="MDH5830986.1"/>
    <property type="molecule type" value="Genomic_DNA"/>
</dbReference>
<dbReference type="SUPFAM" id="SSF55874">
    <property type="entry name" value="ATPase domain of HSP90 chaperone/DNA topoisomerase II/histidine kinase"/>
    <property type="match status" value="1"/>
</dbReference>
<dbReference type="Pfam" id="PF25323">
    <property type="entry name" value="6TM_PilS"/>
    <property type="match status" value="1"/>
</dbReference>
<dbReference type="PANTHER" id="PTHR44936:SF10">
    <property type="entry name" value="SENSOR PROTEIN RSTB"/>
    <property type="match status" value="1"/>
</dbReference>
<dbReference type="SUPFAM" id="SSF47384">
    <property type="entry name" value="Homodimeric domain of signal transducing histidine kinase"/>
    <property type="match status" value="1"/>
</dbReference>
<keyword evidence="10" id="KW-0472">Membrane</keyword>
<dbReference type="InterPro" id="IPR003661">
    <property type="entry name" value="HisK_dim/P_dom"/>
</dbReference>
<evidence type="ECO:0000256" key="6">
    <source>
        <dbReference type="ARBA" id="ARBA00022679"/>
    </source>
</evidence>
<protein>
    <recommendedName>
        <fullName evidence="3">histidine kinase</fullName>
        <ecNumber evidence="3">2.7.13.3</ecNumber>
    </recommendedName>
</protein>
<organism evidence="12 13">
    <name type="scientific">Luteimonas rhizosphaericola</name>
    <dbReference type="NCBI Taxonomy" id="3042024"/>
    <lineage>
        <taxon>Bacteria</taxon>
        <taxon>Pseudomonadati</taxon>
        <taxon>Pseudomonadota</taxon>
        <taxon>Gammaproteobacteria</taxon>
        <taxon>Lysobacterales</taxon>
        <taxon>Lysobacteraceae</taxon>
        <taxon>Luteimonas</taxon>
    </lineage>
</organism>
<feature type="transmembrane region" description="Helical" evidence="10">
    <location>
        <begin position="177"/>
        <end position="196"/>
    </location>
</feature>
<dbReference type="EC" id="2.7.13.3" evidence="3"/>
<keyword evidence="13" id="KW-1185">Reference proteome</keyword>
<keyword evidence="8" id="KW-0418">Kinase</keyword>
<accession>A0ABT6JLP0</accession>
<feature type="transmembrane region" description="Helical" evidence="10">
    <location>
        <begin position="42"/>
        <end position="61"/>
    </location>
</feature>
<evidence type="ECO:0000256" key="7">
    <source>
        <dbReference type="ARBA" id="ARBA00022741"/>
    </source>
</evidence>
<comment type="catalytic activity">
    <reaction evidence="1">
        <text>ATP + protein L-histidine = ADP + protein N-phospho-L-histidine.</text>
        <dbReference type="EC" id="2.7.13.3"/>
    </reaction>
</comment>
<dbReference type="Pfam" id="PF02518">
    <property type="entry name" value="HATPase_c"/>
    <property type="match status" value="1"/>
</dbReference>
<dbReference type="InterPro" id="IPR004358">
    <property type="entry name" value="Sig_transdc_His_kin-like_C"/>
</dbReference>
<evidence type="ECO:0000256" key="8">
    <source>
        <dbReference type="ARBA" id="ARBA00022777"/>
    </source>
</evidence>
<dbReference type="SMART" id="SM00387">
    <property type="entry name" value="HATPase_c"/>
    <property type="match status" value="1"/>
</dbReference>
<feature type="transmembrane region" description="Helical" evidence="10">
    <location>
        <begin position="67"/>
        <end position="84"/>
    </location>
</feature>
<evidence type="ECO:0000259" key="11">
    <source>
        <dbReference type="PROSITE" id="PS50109"/>
    </source>
</evidence>
<comment type="subcellular location">
    <subcellularLocation>
        <location evidence="2">Cell membrane</location>
        <topology evidence="2">Multi-pass membrane protein</topology>
    </subcellularLocation>
</comment>
<evidence type="ECO:0000256" key="1">
    <source>
        <dbReference type="ARBA" id="ARBA00000085"/>
    </source>
</evidence>
<dbReference type="PRINTS" id="PR00344">
    <property type="entry name" value="BCTRLSENSOR"/>
</dbReference>
<sequence>MPHAATPPSPTDPIAADPRVAVRATGDSAGVNNMRQLVQLRWIAVVGQLLTIVVVHAGLGITLPLQPMLAVLAALATFNALAMLRWRGPRRVTNTALLLGLLADVAALTAQLYLSGGIANPFAFLYLLQVVLAAVLLKPWSSWVIVALTSACVVGLALFPGPVTLPASEEGGLSDPYVFGLLLCFMLIATLLVVFITRIGRIIRARDARLAALRQRAAEEEHIVRMGLLASGAAHELGTPLSTLAVILGDWQHLPHFTSDPELLQDVSEMQAQVLRCKAIVSGILASAGETRGEAPRGTTLRAFLDGLVDEWNRSRSVRGFRYDDRIDEDVPIVADAGLQQMLWNILDNALEASRSRVTLEAARTAEAVVLRVRDDGPGFSEGMLERLGTPYQSSKGAPGRGLGLFLSVNVARTLGGTIEAGNEPAGGALVTITLPLPALSLEHEEDDAR</sequence>
<evidence type="ECO:0000313" key="12">
    <source>
        <dbReference type="EMBL" id="MDH5830986.1"/>
    </source>
</evidence>
<keyword evidence="10" id="KW-0812">Transmembrane</keyword>
<dbReference type="InterPro" id="IPR036097">
    <property type="entry name" value="HisK_dim/P_sf"/>
</dbReference>
<evidence type="ECO:0000256" key="5">
    <source>
        <dbReference type="ARBA" id="ARBA00022553"/>
    </source>
</evidence>
<dbReference type="GO" id="GO:0005524">
    <property type="term" value="F:ATP binding"/>
    <property type="evidence" value="ECO:0007669"/>
    <property type="project" value="UniProtKB-KW"/>
</dbReference>
<reference evidence="12 13" key="1">
    <citation type="submission" date="2023-04" db="EMBL/GenBank/DDBJ databases">
        <title>Luteimonas sp. M1R5S18.</title>
        <authorList>
            <person name="Sun J.-Q."/>
        </authorList>
    </citation>
    <scope>NUCLEOTIDE SEQUENCE [LARGE SCALE GENOMIC DNA]</scope>
    <source>
        <strain evidence="12 13">M1R5S18</strain>
    </source>
</reference>
<dbReference type="Proteomes" id="UP001156831">
    <property type="component" value="Unassembled WGS sequence"/>
</dbReference>
<evidence type="ECO:0000256" key="9">
    <source>
        <dbReference type="ARBA" id="ARBA00022840"/>
    </source>
</evidence>
<name>A0ABT6JLP0_9GAMM</name>
<evidence type="ECO:0000256" key="2">
    <source>
        <dbReference type="ARBA" id="ARBA00004651"/>
    </source>
</evidence>
<comment type="caution">
    <text evidence="12">The sequence shown here is derived from an EMBL/GenBank/DDBJ whole genome shotgun (WGS) entry which is preliminary data.</text>
</comment>
<dbReference type="RefSeq" id="WP_280601911.1">
    <property type="nucleotide sequence ID" value="NZ_JARXRN010000025.1"/>
</dbReference>
<dbReference type="InterPro" id="IPR050980">
    <property type="entry name" value="2C_sensor_his_kinase"/>
</dbReference>
<dbReference type="InterPro" id="IPR005467">
    <property type="entry name" value="His_kinase_dom"/>
</dbReference>
<evidence type="ECO:0000256" key="10">
    <source>
        <dbReference type="SAM" id="Phobius"/>
    </source>
</evidence>